<organism evidence="3 4">
    <name type="scientific">Sumerlaea chitinivorans</name>
    <dbReference type="NCBI Taxonomy" id="2250252"/>
    <lineage>
        <taxon>Bacteria</taxon>
        <taxon>Candidatus Sumerlaeota</taxon>
        <taxon>Candidatus Sumerlaeia</taxon>
        <taxon>Candidatus Sumerlaeales</taxon>
        <taxon>Candidatus Sumerlaeaceae</taxon>
        <taxon>Candidatus Sumerlaea</taxon>
    </lineage>
</organism>
<proteinExistence type="predicted"/>
<gene>
    <name evidence="3" type="ORF">BRCON_1995</name>
</gene>
<dbReference type="AlphaFoldDB" id="A0A2Z4Y7Z3"/>
<keyword evidence="2" id="KW-1133">Transmembrane helix</keyword>
<dbReference type="Proteomes" id="UP000262583">
    <property type="component" value="Chromosome"/>
</dbReference>
<feature type="transmembrane region" description="Helical" evidence="2">
    <location>
        <begin position="31"/>
        <end position="52"/>
    </location>
</feature>
<accession>A0A2Z4Y7Z3</accession>
<feature type="compositionally biased region" description="Basic residues" evidence="1">
    <location>
        <begin position="81"/>
        <end position="90"/>
    </location>
</feature>
<sequence>MDKLKPRMQPSNAQPNGNPTRVSALGHIPRTAAGVIFVALAGVLLTLGLLTISGCQREKVVEPLKKPEEVRAAMEKEKQAKTQKPKPTRRPSREGRQARATATPPPAAPSPTVVDMSPIVIEAASMATDKATTDPQGGKKLTRNGFLQIDNVNIPYPVTKVLLEMKGTPAGNVWPEVDLNMYNRTEKKNFFPWKRDYVTTSTFHVYQGVQNPPLPPGTYLITFRYYNDDGGSVPNEDRSVTLRRIMIQP</sequence>
<feature type="compositionally biased region" description="Basic and acidic residues" evidence="1">
    <location>
        <begin position="71"/>
        <end position="80"/>
    </location>
</feature>
<protein>
    <submittedName>
        <fullName evidence="3">Uncharacterized protein</fullName>
    </submittedName>
</protein>
<keyword evidence="2" id="KW-0812">Transmembrane</keyword>
<name>A0A2Z4Y7Z3_SUMC1</name>
<keyword evidence="2" id="KW-0472">Membrane</keyword>
<feature type="region of interest" description="Disordered" evidence="1">
    <location>
        <begin position="1"/>
        <end position="23"/>
    </location>
</feature>
<evidence type="ECO:0000313" key="3">
    <source>
        <dbReference type="EMBL" id="AXA36772.1"/>
    </source>
</evidence>
<evidence type="ECO:0000256" key="2">
    <source>
        <dbReference type="SAM" id="Phobius"/>
    </source>
</evidence>
<dbReference type="KEGG" id="schv:BRCON_1995"/>
<evidence type="ECO:0000313" key="4">
    <source>
        <dbReference type="Proteomes" id="UP000262583"/>
    </source>
</evidence>
<feature type="compositionally biased region" description="Polar residues" evidence="1">
    <location>
        <begin position="9"/>
        <end position="21"/>
    </location>
</feature>
<dbReference type="EMBL" id="CP030759">
    <property type="protein sequence ID" value="AXA36772.1"/>
    <property type="molecule type" value="Genomic_DNA"/>
</dbReference>
<evidence type="ECO:0000256" key="1">
    <source>
        <dbReference type="SAM" id="MobiDB-lite"/>
    </source>
</evidence>
<feature type="region of interest" description="Disordered" evidence="1">
    <location>
        <begin position="71"/>
        <end position="113"/>
    </location>
</feature>
<reference evidence="3 4" key="1">
    <citation type="submission" date="2018-05" db="EMBL/GenBank/DDBJ databases">
        <title>A metagenomic window into the 2 km-deep terrestrial subsurface aquifer revealed taxonomically and functionally diverse microbial community comprising novel uncultured bacterial lineages.</title>
        <authorList>
            <person name="Kadnikov V.V."/>
            <person name="Mardanov A.V."/>
            <person name="Beletsky A.V."/>
            <person name="Banks D."/>
            <person name="Pimenov N.V."/>
            <person name="Frank Y.A."/>
            <person name="Karnachuk O.V."/>
            <person name="Ravin N.V."/>
        </authorList>
    </citation>
    <scope>NUCLEOTIDE SEQUENCE [LARGE SCALE GENOMIC DNA]</scope>
    <source>
        <strain evidence="3">BY</strain>
    </source>
</reference>